<evidence type="ECO:0000256" key="2">
    <source>
        <dbReference type="SAM" id="Phobius"/>
    </source>
</evidence>
<dbReference type="OrthoDB" id="258392at2759"/>
<dbReference type="InterPro" id="IPR029033">
    <property type="entry name" value="His_PPase_superfam"/>
</dbReference>
<keyword evidence="2" id="KW-0472">Membrane</keyword>
<dbReference type="OMA" id="WANYHET"/>
<dbReference type="SUPFAM" id="SSF53254">
    <property type="entry name" value="Phosphoglycerate mutase-like"/>
    <property type="match status" value="1"/>
</dbReference>
<dbReference type="Pfam" id="PF00328">
    <property type="entry name" value="His_Phos_2"/>
    <property type="match status" value="1"/>
</dbReference>
<dbReference type="GO" id="GO:0016791">
    <property type="term" value="F:phosphatase activity"/>
    <property type="evidence" value="ECO:0007669"/>
    <property type="project" value="TreeGrafter"/>
</dbReference>
<sequence>MLLSKVLGVIVLARNGDRYNYYQDPFTYAGSETETTALGEVESNRLGSFIRSTYLDSKSPSYIEGIRSDLVDNNEVKVRVKAGVEGTVVFDSAIALLQGLFPPNPNNKIVLANETTVVAPLGGYQYVPVETVEPGNDRSLESWTNCPTFEKHIKDFYASDDFKTKSKEAAPFFAAVKDFVFGRPATLQNAWNIYDYINSELTHNKTYAYRLPPTFIEQARHWANYHETGVFSSEDITDIANVAGRTMLHTILSSLERIAFNGDPLQFMLVETTYQPFISLLTQTGVTKEKPELSGIPNYASALAIELRRGSPPDVRDFLRFKIKNGTSGNFEDINVFGHHADIPLTEFVYRAENAAITTNKQWMQVCGVKPSVEILGFKARPDNFLVYLVGCLALTGFLVSVGQFIRRRRAEKRRLRLQGQENMYVPVPTMVQDQKIRIV</sequence>
<dbReference type="Gene3D" id="3.40.50.1240">
    <property type="entry name" value="Phosphoglycerate mutase-like"/>
    <property type="match status" value="1"/>
</dbReference>
<gene>
    <name evidence="3" type="ORF">HYPSUDRAFT_154731</name>
</gene>
<dbReference type="Proteomes" id="UP000054270">
    <property type="component" value="Unassembled WGS sequence"/>
</dbReference>
<organism evidence="3 4">
    <name type="scientific">Hypholoma sublateritium (strain FD-334 SS-4)</name>
    <dbReference type="NCBI Taxonomy" id="945553"/>
    <lineage>
        <taxon>Eukaryota</taxon>
        <taxon>Fungi</taxon>
        <taxon>Dikarya</taxon>
        <taxon>Basidiomycota</taxon>
        <taxon>Agaricomycotina</taxon>
        <taxon>Agaricomycetes</taxon>
        <taxon>Agaricomycetidae</taxon>
        <taxon>Agaricales</taxon>
        <taxon>Agaricineae</taxon>
        <taxon>Strophariaceae</taxon>
        <taxon>Hypholoma</taxon>
    </lineage>
</organism>
<comment type="similarity">
    <text evidence="1">Belongs to the histidine acid phosphatase family.</text>
</comment>
<dbReference type="InterPro" id="IPR050645">
    <property type="entry name" value="Histidine_acid_phosphatase"/>
</dbReference>
<keyword evidence="2" id="KW-0812">Transmembrane</keyword>
<name>A0A0D2QAT2_HYPSF</name>
<evidence type="ECO:0000313" key="4">
    <source>
        <dbReference type="Proteomes" id="UP000054270"/>
    </source>
</evidence>
<accession>A0A0D2QAT2</accession>
<reference evidence="4" key="1">
    <citation type="submission" date="2014-04" db="EMBL/GenBank/DDBJ databases">
        <title>Evolutionary Origins and Diversification of the Mycorrhizal Mutualists.</title>
        <authorList>
            <consortium name="DOE Joint Genome Institute"/>
            <consortium name="Mycorrhizal Genomics Consortium"/>
            <person name="Kohler A."/>
            <person name="Kuo A."/>
            <person name="Nagy L.G."/>
            <person name="Floudas D."/>
            <person name="Copeland A."/>
            <person name="Barry K.W."/>
            <person name="Cichocki N."/>
            <person name="Veneault-Fourrey C."/>
            <person name="LaButti K."/>
            <person name="Lindquist E.A."/>
            <person name="Lipzen A."/>
            <person name="Lundell T."/>
            <person name="Morin E."/>
            <person name="Murat C."/>
            <person name="Riley R."/>
            <person name="Ohm R."/>
            <person name="Sun H."/>
            <person name="Tunlid A."/>
            <person name="Henrissat B."/>
            <person name="Grigoriev I.V."/>
            <person name="Hibbett D.S."/>
            <person name="Martin F."/>
        </authorList>
    </citation>
    <scope>NUCLEOTIDE SEQUENCE [LARGE SCALE GENOMIC DNA]</scope>
    <source>
        <strain evidence="4">FD-334 SS-4</strain>
    </source>
</reference>
<evidence type="ECO:0000256" key="1">
    <source>
        <dbReference type="ARBA" id="ARBA00005375"/>
    </source>
</evidence>
<dbReference type="PANTHER" id="PTHR11567">
    <property type="entry name" value="ACID PHOSPHATASE-RELATED"/>
    <property type="match status" value="1"/>
</dbReference>
<keyword evidence="2" id="KW-1133">Transmembrane helix</keyword>
<dbReference type="InterPro" id="IPR000560">
    <property type="entry name" value="His_Pase_clade-2"/>
</dbReference>
<evidence type="ECO:0008006" key="5">
    <source>
        <dbReference type="Google" id="ProtNLM"/>
    </source>
</evidence>
<dbReference type="PANTHER" id="PTHR11567:SF142">
    <property type="entry name" value="PHOSPHOGLYCERATE MUTASE-LIKE PROTEIN"/>
    <property type="match status" value="1"/>
</dbReference>
<dbReference type="EMBL" id="KN817520">
    <property type="protein sequence ID" value="KJA28720.1"/>
    <property type="molecule type" value="Genomic_DNA"/>
</dbReference>
<keyword evidence="4" id="KW-1185">Reference proteome</keyword>
<protein>
    <recommendedName>
        <fullName evidence="5">Phosphoglycerate mutase-like protein</fullName>
    </recommendedName>
</protein>
<dbReference type="AlphaFoldDB" id="A0A0D2QAT2"/>
<evidence type="ECO:0000313" key="3">
    <source>
        <dbReference type="EMBL" id="KJA28720.1"/>
    </source>
</evidence>
<dbReference type="STRING" id="945553.A0A0D2QAT2"/>
<feature type="transmembrane region" description="Helical" evidence="2">
    <location>
        <begin position="385"/>
        <end position="406"/>
    </location>
</feature>
<proteinExistence type="inferred from homology"/>